<dbReference type="Gene3D" id="3.30.1910.20">
    <property type="entry name" value="asparaginyl-tRNA synthetase, N-terminal domain"/>
    <property type="match status" value="1"/>
</dbReference>
<name>A0AA88H9L7_ARTSF</name>
<dbReference type="GO" id="GO:0005634">
    <property type="term" value="C:nucleus"/>
    <property type="evidence" value="ECO:0007669"/>
    <property type="project" value="UniProtKB-SubCell"/>
</dbReference>
<organism evidence="20 21">
    <name type="scientific">Artemia franciscana</name>
    <name type="common">Brine shrimp</name>
    <name type="synonym">Artemia sanfranciscana</name>
    <dbReference type="NCBI Taxonomy" id="6661"/>
    <lineage>
        <taxon>Eukaryota</taxon>
        <taxon>Metazoa</taxon>
        <taxon>Ecdysozoa</taxon>
        <taxon>Arthropoda</taxon>
        <taxon>Crustacea</taxon>
        <taxon>Branchiopoda</taxon>
        <taxon>Anostraca</taxon>
        <taxon>Artemiidae</taxon>
        <taxon>Artemia</taxon>
    </lineage>
</organism>
<dbReference type="FunFam" id="2.40.50.140:FF:000151">
    <property type="entry name" value="Asparagine--tRNA ligase, cytoplasmic"/>
    <property type="match status" value="1"/>
</dbReference>
<keyword evidence="12" id="KW-0030">Aminoacyl-tRNA synthetase</keyword>
<accession>A0AA88H9L7</accession>
<dbReference type="InterPro" id="IPR004364">
    <property type="entry name" value="Aa-tRNA-synt_II"/>
</dbReference>
<evidence type="ECO:0000256" key="14">
    <source>
        <dbReference type="ARBA" id="ARBA00023242"/>
    </source>
</evidence>
<evidence type="ECO:0000256" key="1">
    <source>
        <dbReference type="ARBA" id="ARBA00004123"/>
    </source>
</evidence>
<evidence type="ECO:0000256" key="4">
    <source>
        <dbReference type="ARBA" id="ARBA00022723"/>
    </source>
</evidence>
<keyword evidence="14" id="KW-0539">Nucleus</keyword>
<keyword evidence="13" id="KW-0804">Transcription</keyword>
<evidence type="ECO:0000256" key="6">
    <source>
        <dbReference type="ARBA" id="ARBA00022741"/>
    </source>
</evidence>
<dbReference type="InterPro" id="IPR013087">
    <property type="entry name" value="Znf_C2H2_type"/>
</dbReference>
<gene>
    <name evidence="20" type="ORF">QYM36_017083</name>
</gene>
<dbReference type="FunFam" id="3.30.160.60:FF:000100">
    <property type="entry name" value="Zinc finger 45-like"/>
    <property type="match status" value="1"/>
</dbReference>
<keyword evidence="6" id="KW-0547">Nucleotide-binding</keyword>
<feature type="domain" description="C2H2-type" evidence="18">
    <location>
        <begin position="742"/>
        <end position="769"/>
    </location>
</feature>
<dbReference type="FunFam" id="3.30.160.60:FF:000044">
    <property type="entry name" value="zinc finger protein 37 homolog"/>
    <property type="match status" value="1"/>
</dbReference>
<keyword evidence="4" id="KW-0479">Metal-binding</keyword>
<keyword evidence="17" id="KW-0732">Signal</keyword>
<evidence type="ECO:0000256" key="13">
    <source>
        <dbReference type="ARBA" id="ARBA00023163"/>
    </source>
</evidence>
<dbReference type="InterPro" id="IPR045864">
    <property type="entry name" value="aa-tRNA-synth_II/BPL/LPL"/>
</dbReference>
<comment type="similarity">
    <text evidence="2">Belongs to the krueppel C2H2-type zinc-finger protein family.</text>
</comment>
<feature type="coiled-coil region" evidence="16">
    <location>
        <begin position="73"/>
        <end position="115"/>
    </location>
</feature>
<sequence length="771" mass="88897">MAMVSSLILAVQWRQVYTSEKFGDDEKGDGTSENPFKTLFRALRYVESEGDASIFVDAKTEGEKYAPVAKSALKKAQSLYKQQQTKLKAAAKKTAEDAEKRAKNLEEAKKITIAEDKHLPSAKLIKIRDSTEHRERRVKIHGWVHRLRWQGKKMMFIDLRDGTGYLQCVLTDMLCQTYEAITLTTESCVTLFGTVRELPPGSHTAPGNHELIVDYWELIGGAPAGGADAVLNEEAHSDVMLDNRHIMIRGENTSKVLKMGFVITEQMRQHFLDRGYVEVNPPSLVQTQVEGGSTLFKLDYFGEEAYLTQSSQLYLETVIPALGDVFCIQKSYRAEQSRTRRHLSEYTHVEAECPFINFDDLLNKIEDLVVNVCERVLNHPLGQLVLELNSNFRIPTRPFKRMNYTEAIQYLKDNDITKSDGTFYEFGEYYTFSGMALSFGNFDLDPDSQLMTGVTDFTYQEDLQLDCKKQIPLKHRLARHRRTQNGKKYYECEECKKTFSSKFNSAVHMRNHSGEKPYECETCKKKFSRKSTLAVHMIIHSGEQPYECETCKSKFSRKSTLAVHMRIHSGEKPYECETCKKKFSRKSHLAVHMRIHSGEKPYECETCKKRFSTKSHLDSHMRTHTGEKPYECDVCKKKFSSKFVLTEHMRTHTGEKPYECKECKKTFSSKFSSALHMRIHSGEKPYECETCKIKFSRKSTLAVHMRIHSGEKPHECETCKSKFSRKSTLAVHMRIHSGEKPYECETCKKKFSRKSHLDSHMRNHTGEKPYE</sequence>
<keyword evidence="5" id="KW-0677">Repeat</keyword>
<feature type="domain" description="C2H2-type" evidence="18">
    <location>
        <begin position="602"/>
        <end position="629"/>
    </location>
</feature>
<evidence type="ECO:0000256" key="15">
    <source>
        <dbReference type="PROSITE-ProRule" id="PRU00042"/>
    </source>
</evidence>
<dbReference type="CDD" id="cd04323">
    <property type="entry name" value="AsnRS_cyto_like_N"/>
    <property type="match status" value="1"/>
</dbReference>
<keyword evidence="7 15" id="KW-0863">Zinc-finger</keyword>
<evidence type="ECO:0000256" key="5">
    <source>
        <dbReference type="ARBA" id="ARBA00022737"/>
    </source>
</evidence>
<dbReference type="InterPro" id="IPR050331">
    <property type="entry name" value="Zinc_finger"/>
</dbReference>
<dbReference type="InterPro" id="IPR048952">
    <property type="entry name" value="AsnRS_N"/>
</dbReference>
<dbReference type="Pfam" id="PF01336">
    <property type="entry name" value="tRNA_anti-codon"/>
    <property type="match status" value="1"/>
</dbReference>
<feature type="non-terminal residue" evidence="20">
    <location>
        <position position="771"/>
    </location>
</feature>
<keyword evidence="10" id="KW-0805">Transcription regulation</keyword>
<dbReference type="InterPro" id="IPR036236">
    <property type="entry name" value="Znf_C2H2_sf"/>
</dbReference>
<evidence type="ECO:0000256" key="17">
    <source>
        <dbReference type="SAM" id="SignalP"/>
    </source>
</evidence>
<feature type="domain" description="Aminoacyl-transfer RNA synthetases class-II family profile" evidence="19">
    <location>
        <begin position="263"/>
        <end position="771"/>
    </location>
</feature>
<dbReference type="Gene3D" id="3.30.930.10">
    <property type="entry name" value="Bira Bifunctional Protein, Domain 2"/>
    <property type="match status" value="1"/>
</dbReference>
<comment type="caution">
    <text evidence="20">The sequence shown here is derived from an EMBL/GenBank/DDBJ whole genome shotgun (WGS) entry which is preliminary data.</text>
</comment>
<dbReference type="InterPro" id="IPR012340">
    <property type="entry name" value="NA-bd_OB-fold"/>
</dbReference>
<dbReference type="InterPro" id="IPR006195">
    <property type="entry name" value="aa-tRNA-synth_II"/>
</dbReference>
<evidence type="ECO:0000313" key="21">
    <source>
        <dbReference type="Proteomes" id="UP001187531"/>
    </source>
</evidence>
<dbReference type="PANTHER" id="PTHR16515">
    <property type="entry name" value="PR DOMAIN ZINC FINGER PROTEIN"/>
    <property type="match status" value="1"/>
</dbReference>
<dbReference type="FunFam" id="3.30.160.60:FF:000912">
    <property type="entry name" value="Zinc finger protein 660"/>
    <property type="match status" value="2"/>
</dbReference>
<dbReference type="Gene3D" id="3.30.160.60">
    <property type="entry name" value="Classic Zinc Finger"/>
    <property type="match status" value="10"/>
</dbReference>
<dbReference type="EMBL" id="JAVRJZ010000021">
    <property type="protein sequence ID" value="KAK2704915.1"/>
    <property type="molecule type" value="Genomic_DNA"/>
</dbReference>
<dbReference type="PANTHER" id="PTHR16515:SF49">
    <property type="entry name" value="GASTRULA ZINC FINGER PROTEIN XLCGF49.1-LIKE-RELATED"/>
    <property type="match status" value="1"/>
</dbReference>
<feature type="chain" id="PRO_5041684320" description="Asparagine--tRNA ligase" evidence="17">
    <location>
        <begin position="19"/>
        <end position="771"/>
    </location>
</feature>
<dbReference type="Pfam" id="PF00152">
    <property type="entry name" value="tRNA-synt_2"/>
    <property type="match status" value="1"/>
</dbReference>
<dbReference type="PROSITE" id="PS50157">
    <property type="entry name" value="ZINC_FINGER_C2H2_2"/>
    <property type="match status" value="10"/>
</dbReference>
<dbReference type="FunFam" id="3.30.160.60:FF:001498">
    <property type="entry name" value="Zinc finger protein 404"/>
    <property type="match status" value="3"/>
</dbReference>
<keyword evidence="3" id="KW-0436">Ligase</keyword>
<protein>
    <recommendedName>
        <fullName evidence="22">Asparagine--tRNA ligase</fullName>
    </recommendedName>
</protein>
<dbReference type="SUPFAM" id="SSF55681">
    <property type="entry name" value="Class II aaRS and biotin synthetases"/>
    <property type="match status" value="1"/>
</dbReference>
<keyword evidence="8" id="KW-0862">Zinc</keyword>
<evidence type="ECO:0000256" key="9">
    <source>
        <dbReference type="ARBA" id="ARBA00022840"/>
    </source>
</evidence>
<feature type="domain" description="C2H2-type" evidence="18">
    <location>
        <begin position="658"/>
        <end position="685"/>
    </location>
</feature>
<feature type="domain" description="C2H2-type" evidence="18">
    <location>
        <begin position="518"/>
        <end position="545"/>
    </location>
</feature>
<comment type="subcellular location">
    <subcellularLocation>
        <location evidence="1">Nucleus</location>
    </subcellularLocation>
</comment>
<dbReference type="Proteomes" id="UP001187531">
    <property type="component" value="Unassembled WGS sequence"/>
</dbReference>
<dbReference type="SMART" id="SM00355">
    <property type="entry name" value="ZnF_C2H2"/>
    <property type="match status" value="10"/>
</dbReference>
<dbReference type="SUPFAM" id="SSF57667">
    <property type="entry name" value="beta-beta-alpha zinc fingers"/>
    <property type="match status" value="6"/>
</dbReference>
<dbReference type="GO" id="GO:0006418">
    <property type="term" value="P:tRNA aminoacylation for protein translation"/>
    <property type="evidence" value="ECO:0007669"/>
    <property type="project" value="InterPro"/>
</dbReference>
<dbReference type="Pfam" id="PF20917">
    <property type="entry name" value="AsnRS_N"/>
    <property type="match status" value="1"/>
</dbReference>
<evidence type="ECO:0000256" key="12">
    <source>
        <dbReference type="ARBA" id="ARBA00023146"/>
    </source>
</evidence>
<keyword evidence="16" id="KW-0175">Coiled coil</keyword>
<feature type="domain" description="C2H2-type" evidence="18">
    <location>
        <begin position="714"/>
        <end position="741"/>
    </location>
</feature>
<dbReference type="SUPFAM" id="SSF50249">
    <property type="entry name" value="Nucleic acid-binding proteins"/>
    <property type="match status" value="1"/>
</dbReference>
<dbReference type="FunFam" id="3.30.160.60:FF:001480">
    <property type="entry name" value="Si:cabz01071911.3"/>
    <property type="match status" value="3"/>
</dbReference>
<dbReference type="GO" id="GO:0004812">
    <property type="term" value="F:aminoacyl-tRNA ligase activity"/>
    <property type="evidence" value="ECO:0007669"/>
    <property type="project" value="UniProtKB-KW"/>
</dbReference>
<dbReference type="Pfam" id="PF00096">
    <property type="entry name" value="zf-C2H2"/>
    <property type="match status" value="9"/>
</dbReference>
<dbReference type="InterPro" id="IPR004365">
    <property type="entry name" value="NA-bd_OB_tRNA"/>
</dbReference>
<dbReference type="GO" id="GO:0010468">
    <property type="term" value="P:regulation of gene expression"/>
    <property type="evidence" value="ECO:0007669"/>
    <property type="project" value="TreeGrafter"/>
</dbReference>
<evidence type="ECO:0000256" key="10">
    <source>
        <dbReference type="ARBA" id="ARBA00023015"/>
    </source>
</evidence>
<dbReference type="GO" id="GO:0045596">
    <property type="term" value="P:negative regulation of cell differentiation"/>
    <property type="evidence" value="ECO:0007669"/>
    <property type="project" value="UniProtKB-ARBA"/>
</dbReference>
<dbReference type="PROSITE" id="PS00028">
    <property type="entry name" value="ZINC_FINGER_C2H2_1"/>
    <property type="match status" value="10"/>
</dbReference>
<evidence type="ECO:0000256" key="2">
    <source>
        <dbReference type="ARBA" id="ARBA00006991"/>
    </source>
</evidence>
<evidence type="ECO:0000256" key="11">
    <source>
        <dbReference type="ARBA" id="ARBA00023125"/>
    </source>
</evidence>
<dbReference type="GO" id="GO:0008270">
    <property type="term" value="F:zinc ion binding"/>
    <property type="evidence" value="ECO:0007669"/>
    <property type="project" value="UniProtKB-KW"/>
</dbReference>
<feature type="signal peptide" evidence="17">
    <location>
        <begin position="1"/>
        <end position="18"/>
    </location>
</feature>
<dbReference type="GO" id="GO:0003677">
    <property type="term" value="F:DNA binding"/>
    <property type="evidence" value="ECO:0007669"/>
    <property type="project" value="UniProtKB-KW"/>
</dbReference>
<dbReference type="PROSITE" id="PS50862">
    <property type="entry name" value="AA_TRNA_LIGASE_II"/>
    <property type="match status" value="1"/>
</dbReference>
<feature type="domain" description="C2H2-type" evidence="18">
    <location>
        <begin position="546"/>
        <end position="573"/>
    </location>
</feature>
<dbReference type="Gene3D" id="2.40.50.140">
    <property type="entry name" value="Nucleic acid-binding proteins"/>
    <property type="match status" value="1"/>
</dbReference>
<evidence type="ECO:0000256" key="8">
    <source>
        <dbReference type="ARBA" id="ARBA00022833"/>
    </source>
</evidence>
<keyword evidence="11" id="KW-0238">DNA-binding</keyword>
<feature type="domain" description="C2H2-type" evidence="18">
    <location>
        <begin position="574"/>
        <end position="601"/>
    </location>
</feature>
<reference evidence="20" key="1">
    <citation type="submission" date="2023-07" db="EMBL/GenBank/DDBJ databases">
        <title>Chromosome-level genome assembly of Artemia franciscana.</title>
        <authorList>
            <person name="Jo E."/>
        </authorList>
    </citation>
    <scope>NUCLEOTIDE SEQUENCE</scope>
    <source>
        <tissue evidence="20">Whole body</tissue>
    </source>
</reference>
<dbReference type="AlphaFoldDB" id="A0AA88H9L7"/>
<dbReference type="GO" id="GO:0005524">
    <property type="term" value="F:ATP binding"/>
    <property type="evidence" value="ECO:0007669"/>
    <property type="project" value="UniProtKB-KW"/>
</dbReference>
<keyword evidence="21" id="KW-1185">Reference proteome</keyword>
<evidence type="ECO:0000256" key="7">
    <source>
        <dbReference type="ARBA" id="ARBA00022771"/>
    </source>
</evidence>
<evidence type="ECO:0000256" key="16">
    <source>
        <dbReference type="SAM" id="Coils"/>
    </source>
</evidence>
<dbReference type="Pfam" id="PF13912">
    <property type="entry name" value="zf-C2H2_6"/>
    <property type="match status" value="1"/>
</dbReference>
<evidence type="ECO:0000256" key="3">
    <source>
        <dbReference type="ARBA" id="ARBA00022598"/>
    </source>
</evidence>
<feature type="domain" description="C2H2-type" evidence="18">
    <location>
        <begin position="686"/>
        <end position="713"/>
    </location>
</feature>
<feature type="domain" description="C2H2-type" evidence="18">
    <location>
        <begin position="630"/>
        <end position="657"/>
    </location>
</feature>
<evidence type="ECO:0000259" key="18">
    <source>
        <dbReference type="PROSITE" id="PS50157"/>
    </source>
</evidence>
<evidence type="ECO:0000313" key="20">
    <source>
        <dbReference type="EMBL" id="KAK2704915.1"/>
    </source>
</evidence>
<proteinExistence type="inferred from homology"/>
<evidence type="ECO:0008006" key="22">
    <source>
        <dbReference type="Google" id="ProtNLM"/>
    </source>
</evidence>
<feature type="domain" description="C2H2-type" evidence="18">
    <location>
        <begin position="490"/>
        <end position="517"/>
    </location>
</feature>
<keyword evidence="9" id="KW-0067">ATP-binding</keyword>
<evidence type="ECO:0000259" key="19">
    <source>
        <dbReference type="PROSITE" id="PS50862"/>
    </source>
</evidence>